<evidence type="ECO:0000256" key="1">
    <source>
        <dbReference type="SAM" id="Coils"/>
    </source>
</evidence>
<evidence type="ECO:0000313" key="3">
    <source>
        <dbReference type="Proteomes" id="UP001596137"/>
    </source>
</evidence>
<feature type="coiled-coil region" evidence="1">
    <location>
        <begin position="15"/>
        <end position="83"/>
    </location>
</feature>
<evidence type="ECO:0000313" key="2">
    <source>
        <dbReference type="EMBL" id="MFC6081174.1"/>
    </source>
</evidence>
<keyword evidence="1" id="KW-0175">Coiled coil</keyword>
<gene>
    <name evidence="2" type="ORF">ACFP1K_08390</name>
</gene>
<dbReference type="EMBL" id="JBHSRF010000008">
    <property type="protein sequence ID" value="MFC6081174.1"/>
    <property type="molecule type" value="Genomic_DNA"/>
</dbReference>
<sequence length="87" mass="9899">MTGQTGEHVDDMPGELSLREKLREVEEDLTRLRQSAKEIRERIGDRSDAPTDAAEMSTMITMAEQQEVLVETLEARRESLLRRLGAD</sequence>
<protein>
    <recommendedName>
        <fullName evidence="4">DUF342 domain-containing protein</fullName>
    </recommendedName>
</protein>
<dbReference type="Proteomes" id="UP001596137">
    <property type="component" value="Unassembled WGS sequence"/>
</dbReference>
<dbReference type="RefSeq" id="WP_380748716.1">
    <property type="nucleotide sequence ID" value="NZ_JBHSRF010000008.1"/>
</dbReference>
<comment type="caution">
    <text evidence="2">The sequence shown here is derived from an EMBL/GenBank/DDBJ whole genome shotgun (WGS) entry which is preliminary data.</text>
</comment>
<organism evidence="2 3">
    <name type="scientific">Sphaerisporangium aureirubrum</name>
    <dbReference type="NCBI Taxonomy" id="1544736"/>
    <lineage>
        <taxon>Bacteria</taxon>
        <taxon>Bacillati</taxon>
        <taxon>Actinomycetota</taxon>
        <taxon>Actinomycetes</taxon>
        <taxon>Streptosporangiales</taxon>
        <taxon>Streptosporangiaceae</taxon>
        <taxon>Sphaerisporangium</taxon>
    </lineage>
</organism>
<evidence type="ECO:0008006" key="4">
    <source>
        <dbReference type="Google" id="ProtNLM"/>
    </source>
</evidence>
<name>A0ABW1NCS6_9ACTN</name>
<keyword evidence="3" id="KW-1185">Reference proteome</keyword>
<reference evidence="3" key="1">
    <citation type="journal article" date="2019" name="Int. J. Syst. Evol. Microbiol.">
        <title>The Global Catalogue of Microorganisms (GCM) 10K type strain sequencing project: providing services to taxonomists for standard genome sequencing and annotation.</title>
        <authorList>
            <consortium name="The Broad Institute Genomics Platform"/>
            <consortium name="The Broad Institute Genome Sequencing Center for Infectious Disease"/>
            <person name="Wu L."/>
            <person name="Ma J."/>
        </authorList>
    </citation>
    <scope>NUCLEOTIDE SEQUENCE [LARGE SCALE GENOMIC DNA]</scope>
    <source>
        <strain evidence="3">JCM 30346</strain>
    </source>
</reference>
<accession>A0ABW1NCS6</accession>
<proteinExistence type="predicted"/>